<comment type="caution">
    <text evidence="11">The sequence shown here is derived from an EMBL/GenBank/DDBJ whole genome shotgun (WGS) entry which is preliminary data.</text>
</comment>
<dbReference type="GO" id="GO:0006729">
    <property type="term" value="P:tetrahydrobiopterin biosynthetic process"/>
    <property type="evidence" value="ECO:0007669"/>
    <property type="project" value="UniProtKB-KW"/>
</dbReference>
<dbReference type="InterPro" id="IPR029062">
    <property type="entry name" value="Class_I_gatase-like"/>
</dbReference>
<name>A0A813D5P4_POLGL</name>
<dbReference type="NCBIfam" id="TIGR01383">
    <property type="entry name" value="not_thiJ"/>
    <property type="match status" value="1"/>
</dbReference>
<dbReference type="AlphaFoldDB" id="A0A813D5P4"/>
<sequence length="489" mass="51078">HLQRHLGPCVAGASFCQPPSDQEPACSQAVKALTLCLVVAGSLRVKSASAVEAVVDPALRRAKQQLAGRHLSRRQAFSTAASSSIPARAVTRVLVPVANDSEEIETACITDVLTRAGAMVTVASVEKELQVRMSRGLKVVADVFIGDCVGQEWDVIALPGGMPGAERLRDSEDLTKLLKEQRTSGRWVAGVCASPAVVFATHGLLGGSATCYPAPHFKEKIPGGWQDAQAVVDGNVITSQGRVLIIGAGGQLGRAVGQAFKARQWLTFGADAHAAAKAPVTHILAMDSGSAPEDQGRQLVSELQRKLGSERLDAIVNVAGGFAMGSASDPAVVANTRAMVESFVYTSIIAAHAASLALRPGGLLILPGATAAFGPTAWSLPYGAAKAAVHHLVRSLADVETSGLPAGVKTIGLAPQTLDTPQNREAMPDADRGSWASLEEVAEQLETWCADPSAVESGKVYVIRKANSLPATFEAKNPMMFFASNFENS</sequence>
<dbReference type="GO" id="GO:0070402">
    <property type="term" value="F:NADPH binding"/>
    <property type="evidence" value="ECO:0007669"/>
    <property type="project" value="TreeGrafter"/>
</dbReference>
<dbReference type="InterPro" id="IPR002347">
    <property type="entry name" value="SDR_fam"/>
</dbReference>
<evidence type="ECO:0000256" key="5">
    <source>
        <dbReference type="ARBA" id="ARBA00023002"/>
    </source>
</evidence>
<evidence type="ECO:0000256" key="7">
    <source>
        <dbReference type="ARBA" id="ARBA00039153"/>
    </source>
</evidence>
<dbReference type="SUPFAM" id="SSF51735">
    <property type="entry name" value="NAD(P)-binding Rossmann-fold domains"/>
    <property type="match status" value="1"/>
</dbReference>
<dbReference type="FunFam" id="3.40.50.720:FF:000157">
    <property type="entry name" value="Quinoid dihydropteridine reductase"/>
    <property type="match status" value="1"/>
</dbReference>
<dbReference type="OrthoDB" id="543156at2759"/>
<evidence type="ECO:0000256" key="2">
    <source>
        <dbReference type="ARBA" id="ARBA00011738"/>
    </source>
</evidence>
<comment type="subunit">
    <text evidence="2">Homodimer.</text>
</comment>
<evidence type="ECO:0000259" key="10">
    <source>
        <dbReference type="Pfam" id="PF01965"/>
    </source>
</evidence>
<gene>
    <name evidence="11" type="ORF">PGLA1383_LOCUS477</name>
</gene>
<dbReference type="PANTHER" id="PTHR15104:SF0">
    <property type="entry name" value="DIHYDROPTERIDINE REDUCTASE"/>
    <property type="match status" value="1"/>
</dbReference>
<evidence type="ECO:0000256" key="4">
    <source>
        <dbReference type="ARBA" id="ARBA00022857"/>
    </source>
</evidence>
<dbReference type="InterPro" id="IPR002818">
    <property type="entry name" value="DJ-1/PfpI"/>
</dbReference>
<keyword evidence="3" id="KW-0677">Repeat</keyword>
<dbReference type="Pfam" id="PF01965">
    <property type="entry name" value="DJ-1_PfpI"/>
    <property type="match status" value="1"/>
</dbReference>
<dbReference type="FunFam" id="3.40.50.880:FF:000015">
    <property type="entry name" value="Protein DJ-1 homolog C"/>
    <property type="match status" value="1"/>
</dbReference>
<reference evidence="11" key="1">
    <citation type="submission" date="2021-02" db="EMBL/GenBank/DDBJ databases">
        <authorList>
            <person name="Dougan E. K."/>
            <person name="Rhodes N."/>
            <person name="Thang M."/>
            <person name="Chan C."/>
        </authorList>
    </citation>
    <scope>NUCLEOTIDE SEQUENCE</scope>
</reference>
<evidence type="ECO:0000256" key="9">
    <source>
        <dbReference type="ARBA" id="ARBA00041348"/>
    </source>
</evidence>
<evidence type="ECO:0000256" key="3">
    <source>
        <dbReference type="ARBA" id="ARBA00022737"/>
    </source>
</evidence>
<dbReference type="GO" id="GO:0004155">
    <property type="term" value="F:6,7-dihydropteridine reductase activity"/>
    <property type="evidence" value="ECO:0007669"/>
    <property type="project" value="UniProtKB-EC"/>
</dbReference>
<evidence type="ECO:0000313" key="12">
    <source>
        <dbReference type="Proteomes" id="UP000654075"/>
    </source>
</evidence>
<dbReference type="Gene3D" id="3.40.50.880">
    <property type="match status" value="1"/>
</dbReference>
<organism evidence="11 12">
    <name type="scientific">Polarella glacialis</name>
    <name type="common">Dinoflagellate</name>
    <dbReference type="NCBI Taxonomy" id="89957"/>
    <lineage>
        <taxon>Eukaryota</taxon>
        <taxon>Sar</taxon>
        <taxon>Alveolata</taxon>
        <taxon>Dinophyceae</taxon>
        <taxon>Suessiales</taxon>
        <taxon>Suessiaceae</taxon>
        <taxon>Polarella</taxon>
    </lineage>
</organism>
<dbReference type="PROSITE" id="PS00061">
    <property type="entry name" value="ADH_SHORT"/>
    <property type="match status" value="1"/>
</dbReference>
<dbReference type="InterPro" id="IPR006287">
    <property type="entry name" value="DJ-1"/>
</dbReference>
<proteinExistence type="inferred from homology"/>
<keyword evidence="6" id="KW-0783">Tetrahydrobiopterin biosynthesis</keyword>
<feature type="non-terminal residue" evidence="11">
    <location>
        <position position="1"/>
    </location>
</feature>
<comment type="similarity">
    <text evidence="1">Belongs to the short-chain dehydrogenases/reductases (SDR) family.</text>
</comment>
<evidence type="ECO:0000256" key="8">
    <source>
        <dbReference type="ARBA" id="ARBA00039520"/>
    </source>
</evidence>
<keyword evidence="12" id="KW-1185">Reference proteome</keyword>
<dbReference type="GO" id="GO:0005737">
    <property type="term" value="C:cytoplasm"/>
    <property type="evidence" value="ECO:0007669"/>
    <property type="project" value="UniProtKB-ARBA"/>
</dbReference>
<accession>A0A813D5P4</accession>
<feature type="domain" description="DJ-1/PfpI" evidence="10">
    <location>
        <begin position="92"/>
        <end position="241"/>
    </location>
</feature>
<dbReference type="PANTHER" id="PTHR15104">
    <property type="entry name" value="DIHYDROPTERIDINE REDUCTASE"/>
    <property type="match status" value="1"/>
</dbReference>
<dbReference type="EC" id="1.5.1.34" evidence="7"/>
<keyword evidence="5" id="KW-0560">Oxidoreductase</keyword>
<dbReference type="EMBL" id="CAJNNV010000101">
    <property type="protein sequence ID" value="CAE8581451.1"/>
    <property type="molecule type" value="Genomic_DNA"/>
</dbReference>
<dbReference type="PRINTS" id="PR00081">
    <property type="entry name" value="GDHRDH"/>
</dbReference>
<protein>
    <recommendedName>
        <fullName evidence="8">Dihydropteridine reductase</fullName>
        <ecNumber evidence="7">1.5.1.34</ecNumber>
    </recommendedName>
    <alternativeName>
        <fullName evidence="9">Quinoid dihydropteridine reductase</fullName>
    </alternativeName>
</protein>
<dbReference type="GO" id="GO:0006559">
    <property type="term" value="P:L-phenylalanine catabolic process"/>
    <property type="evidence" value="ECO:0007669"/>
    <property type="project" value="TreeGrafter"/>
</dbReference>
<dbReference type="SUPFAM" id="SSF52317">
    <property type="entry name" value="Class I glutamine amidotransferase-like"/>
    <property type="match status" value="1"/>
</dbReference>
<evidence type="ECO:0000256" key="6">
    <source>
        <dbReference type="ARBA" id="ARBA00023007"/>
    </source>
</evidence>
<dbReference type="GO" id="GO:0070404">
    <property type="term" value="F:NADH binding"/>
    <property type="evidence" value="ECO:0007669"/>
    <property type="project" value="TreeGrafter"/>
</dbReference>
<evidence type="ECO:0000313" key="11">
    <source>
        <dbReference type="EMBL" id="CAE8581451.1"/>
    </source>
</evidence>
<dbReference type="InterPro" id="IPR036291">
    <property type="entry name" value="NAD(P)-bd_dom_sf"/>
</dbReference>
<dbReference type="InterPro" id="IPR020904">
    <property type="entry name" value="Sc_DH/Rdtase_CS"/>
</dbReference>
<dbReference type="Pfam" id="PF00106">
    <property type="entry name" value="adh_short"/>
    <property type="match status" value="1"/>
</dbReference>
<dbReference type="Proteomes" id="UP000654075">
    <property type="component" value="Unassembled WGS sequence"/>
</dbReference>
<evidence type="ECO:0000256" key="1">
    <source>
        <dbReference type="ARBA" id="ARBA00006484"/>
    </source>
</evidence>
<keyword evidence="4" id="KW-0521">NADP</keyword>
<dbReference type="Gene3D" id="3.40.50.720">
    <property type="entry name" value="NAD(P)-binding Rossmann-like Domain"/>
    <property type="match status" value="1"/>
</dbReference>
<dbReference type="CDD" id="cd03135">
    <property type="entry name" value="GATase1_DJ-1"/>
    <property type="match status" value="1"/>
</dbReference>